<evidence type="ECO:0000256" key="3">
    <source>
        <dbReference type="ARBA" id="ARBA00022112"/>
    </source>
</evidence>
<organism evidence="6 7">
    <name type="scientific">Blastopirellula marina</name>
    <dbReference type="NCBI Taxonomy" id="124"/>
    <lineage>
        <taxon>Bacteria</taxon>
        <taxon>Pseudomonadati</taxon>
        <taxon>Planctomycetota</taxon>
        <taxon>Planctomycetia</taxon>
        <taxon>Pirellulales</taxon>
        <taxon>Pirellulaceae</taxon>
        <taxon>Blastopirellula</taxon>
    </lineage>
</organism>
<dbReference type="PANTHER" id="PTHR13799">
    <property type="entry name" value="NGG1 INTERACTING FACTOR 3"/>
    <property type="match status" value="1"/>
</dbReference>
<dbReference type="InterPro" id="IPR002678">
    <property type="entry name" value="DUF34/NIF3"/>
</dbReference>
<feature type="binding site" evidence="5">
    <location>
        <position position="237"/>
    </location>
    <ligand>
        <name>a divalent metal cation</name>
        <dbReference type="ChEBI" id="CHEBI:60240"/>
        <label>1</label>
    </ligand>
</feature>
<accession>A0A2S8FHY6</accession>
<evidence type="ECO:0000256" key="1">
    <source>
        <dbReference type="ARBA" id="ARBA00006964"/>
    </source>
</evidence>
<proteinExistence type="inferred from homology"/>
<protein>
    <recommendedName>
        <fullName evidence="3">GTP cyclohydrolase 1 type 2 homolog</fullName>
    </recommendedName>
</protein>
<keyword evidence="4 5" id="KW-0479">Metal-binding</keyword>
<feature type="binding site" evidence="5">
    <location>
        <position position="241"/>
    </location>
    <ligand>
        <name>a divalent metal cation</name>
        <dbReference type="ChEBI" id="CHEBI:60240"/>
        <label>1</label>
    </ligand>
</feature>
<evidence type="ECO:0000256" key="2">
    <source>
        <dbReference type="ARBA" id="ARBA00011643"/>
    </source>
</evidence>
<evidence type="ECO:0000256" key="4">
    <source>
        <dbReference type="ARBA" id="ARBA00022723"/>
    </source>
</evidence>
<dbReference type="EMBL" id="PUIB01000019">
    <property type="protein sequence ID" value="PQO31544.1"/>
    <property type="molecule type" value="Genomic_DNA"/>
</dbReference>
<evidence type="ECO:0000313" key="6">
    <source>
        <dbReference type="EMBL" id="PQO31544.1"/>
    </source>
</evidence>
<name>A0A2S8FHY6_9BACT</name>
<dbReference type="FunFam" id="3.40.1390.30:FF:000001">
    <property type="entry name" value="GTP cyclohydrolase 1 type 2"/>
    <property type="match status" value="1"/>
</dbReference>
<dbReference type="Proteomes" id="UP000239388">
    <property type="component" value="Unassembled WGS sequence"/>
</dbReference>
<comment type="caution">
    <text evidence="6">The sequence shown here is derived from an EMBL/GenBank/DDBJ whole genome shotgun (WGS) entry which is preliminary data.</text>
</comment>
<reference evidence="6 7" key="1">
    <citation type="submission" date="2018-02" db="EMBL/GenBank/DDBJ databases">
        <title>Comparative genomes isolates from brazilian mangrove.</title>
        <authorList>
            <person name="Araujo J.E."/>
            <person name="Taketani R.G."/>
            <person name="Silva M.C.P."/>
            <person name="Loureco M.V."/>
            <person name="Andreote F.D."/>
        </authorList>
    </citation>
    <scope>NUCLEOTIDE SEQUENCE [LARGE SCALE GENOMIC DNA]</scope>
    <source>
        <strain evidence="6 7">NAP PRIS-MGV</strain>
    </source>
</reference>
<sequence length="274" mass="28870">MTVSEPLKLNAVCEFLERFAPSQLAESWDNVGLLIGDRAQNVQGIVTCLTVTPEVVEEAIEADADLIVTHHPMPFRAIKRITSGDTVGQMLLKLIQHRIAVYSPHTAFDSCAEGINFQLAAAMGLTDIQPLIPVDLLGVSGGTSQVGTGRWGTLASGKTPLAVVAETAKQATNAAMVKVVGRATSEISTIAIGCGSAGELLAAAIEKKVGCLILGETSFHTCLEAKAQNVALILVGHFASERFAVEKLASILADAFPAANVWCSRQDVNPIHFA</sequence>
<dbReference type="GO" id="GO:0005737">
    <property type="term" value="C:cytoplasm"/>
    <property type="evidence" value="ECO:0007669"/>
    <property type="project" value="TreeGrafter"/>
</dbReference>
<dbReference type="InterPro" id="IPR036069">
    <property type="entry name" value="DUF34/NIF3_sf"/>
</dbReference>
<dbReference type="Pfam" id="PF01784">
    <property type="entry name" value="DUF34_NIF3"/>
    <property type="match status" value="1"/>
</dbReference>
<feature type="binding site" evidence="5">
    <location>
        <position position="109"/>
    </location>
    <ligand>
        <name>a divalent metal cation</name>
        <dbReference type="ChEBI" id="CHEBI:60240"/>
        <label>1</label>
    </ligand>
</feature>
<evidence type="ECO:0000313" key="7">
    <source>
        <dbReference type="Proteomes" id="UP000239388"/>
    </source>
</evidence>
<feature type="binding site" evidence="5">
    <location>
        <position position="70"/>
    </location>
    <ligand>
        <name>a divalent metal cation</name>
        <dbReference type="ChEBI" id="CHEBI:60240"/>
        <label>1</label>
    </ligand>
</feature>
<dbReference type="Gene3D" id="3.40.1390.30">
    <property type="entry name" value="NIF3 (NGG1p interacting factor 3)-like"/>
    <property type="match status" value="2"/>
</dbReference>
<comment type="similarity">
    <text evidence="1">Belongs to the GTP cyclohydrolase I type 2/NIF3 family.</text>
</comment>
<dbReference type="PANTHER" id="PTHR13799:SF14">
    <property type="entry name" value="GTP CYCLOHYDROLASE 1 TYPE 2 HOMOLOG"/>
    <property type="match status" value="1"/>
</dbReference>
<comment type="subunit">
    <text evidence="2">Homohexamer.</text>
</comment>
<dbReference type="AlphaFoldDB" id="A0A2S8FHY6"/>
<dbReference type="GO" id="GO:0046872">
    <property type="term" value="F:metal ion binding"/>
    <property type="evidence" value="ECO:0007669"/>
    <property type="project" value="UniProtKB-KW"/>
</dbReference>
<dbReference type="SUPFAM" id="SSF102705">
    <property type="entry name" value="NIF3 (NGG1p interacting factor 3)-like"/>
    <property type="match status" value="1"/>
</dbReference>
<dbReference type="NCBIfam" id="TIGR00486">
    <property type="entry name" value="YbgI_SA1388"/>
    <property type="match status" value="1"/>
</dbReference>
<evidence type="ECO:0000256" key="5">
    <source>
        <dbReference type="PIRSR" id="PIRSR602678-1"/>
    </source>
</evidence>
<feature type="binding site" evidence="5">
    <location>
        <position position="71"/>
    </location>
    <ligand>
        <name>a divalent metal cation</name>
        <dbReference type="ChEBI" id="CHEBI:60240"/>
        <label>1</label>
    </ligand>
</feature>
<gene>
    <name evidence="6" type="ORF">C5Y98_19160</name>
</gene>
<dbReference type="RefSeq" id="WP_105356565.1">
    <property type="nucleotide sequence ID" value="NZ_PUIB01000019.1"/>
</dbReference>